<dbReference type="Gene3D" id="3.40.50.150">
    <property type="entry name" value="Vaccinia Virus protein VP39"/>
    <property type="match status" value="1"/>
</dbReference>
<evidence type="ECO:0000313" key="2">
    <source>
        <dbReference type="EMBL" id="SVC97915.1"/>
    </source>
</evidence>
<sequence length="159" mass="18221">MGDSLKNSNSIQDNLYSGYEDWKGWHKKELGEVPSATNHDYFSREMKRASILPGTKILEIGFGNGEFMQWAKMTGYNVSGVEIREKLYLLAKERDFNVFLGQITDDINGLEGEFDALISFDVFEHLSKEALLGYFRAMNRLLKHQGKIILRFPNGQSVF</sequence>
<feature type="domain" description="Methyltransferase type 11" evidence="1">
    <location>
        <begin position="58"/>
        <end position="150"/>
    </location>
</feature>
<dbReference type="AlphaFoldDB" id="A0A382RL62"/>
<proteinExistence type="predicted"/>
<gene>
    <name evidence="2" type="ORF">METZ01_LOCUS350769</name>
</gene>
<dbReference type="PANTHER" id="PTHR43667">
    <property type="entry name" value="CYCLOPROPANE-FATTY-ACYL-PHOSPHOLIPID SYNTHASE"/>
    <property type="match status" value="1"/>
</dbReference>
<dbReference type="PANTHER" id="PTHR43667:SF2">
    <property type="entry name" value="FATTY ACID C-METHYL TRANSFERASE"/>
    <property type="match status" value="1"/>
</dbReference>
<dbReference type="Pfam" id="PF08241">
    <property type="entry name" value="Methyltransf_11"/>
    <property type="match status" value="1"/>
</dbReference>
<dbReference type="SUPFAM" id="SSF53335">
    <property type="entry name" value="S-adenosyl-L-methionine-dependent methyltransferases"/>
    <property type="match status" value="1"/>
</dbReference>
<dbReference type="GO" id="GO:0008757">
    <property type="term" value="F:S-adenosylmethionine-dependent methyltransferase activity"/>
    <property type="evidence" value="ECO:0007669"/>
    <property type="project" value="InterPro"/>
</dbReference>
<name>A0A382RL62_9ZZZZ</name>
<evidence type="ECO:0000259" key="1">
    <source>
        <dbReference type="Pfam" id="PF08241"/>
    </source>
</evidence>
<dbReference type="EMBL" id="UINC01122231">
    <property type="protein sequence ID" value="SVC97915.1"/>
    <property type="molecule type" value="Genomic_DNA"/>
</dbReference>
<accession>A0A382RL62</accession>
<dbReference type="InterPro" id="IPR050723">
    <property type="entry name" value="CFA/CMAS"/>
</dbReference>
<protein>
    <recommendedName>
        <fullName evidence="1">Methyltransferase type 11 domain-containing protein</fullName>
    </recommendedName>
</protein>
<feature type="non-terminal residue" evidence="2">
    <location>
        <position position="159"/>
    </location>
</feature>
<reference evidence="2" key="1">
    <citation type="submission" date="2018-05" db="EMBL/GenBank/DDBJ databases">
        <authorList>
            <person name="Lanie J.A."/>
            <person name="Ng W.-L."/>
            <person name="Kazmierczak K.M."/>
            <person name="Andrzejewski T.M."/>
            <person name="Davidsen T.M."/>
            <person name="Wayne K.J."/>
            <person name="Tettelin H."/>
            <person name="Glass J.I."/>
            <person name="Rusch D."/>
            <person name="Podicherti R."/>
            <person name="Tsui H.-C.T."/>
            <person name="Winkler M.E."/>
        </authorList>
    </citation>
    <scope>NUCLEOTIDE SEQUENCE</scope>
</reference>
<dbReference type="InterPro" id="IPR013216">
    <property type="entry name" value="Methyltransf_11"/>
</dbReference>
<dbReference type="CDD" id="cd02440">
    <property type="entry name" value="AdoMet_MTases"/>
    <property type="match status" value="1"/>
</dbReference>
<organism evidence="2">
    <name type="scientific">marine metagenome</name>
    <dbReference type="NCBI Taxonomy" id="408172"/>
    <lineage>
        <taxon>unclassified sequences</taxon>
        <taxon>metagenomes</taxon>
        <taxon>ecological metagenomes</taxon>
    </lineage>
</organism>
<dbReference type="InterPro" id="IPR029063">
    <property type="entry name" value="SAM-dependent_MTases_sf"/>
</dbReference>